<accession>A0AAD7AA43</accession>
<dbReference type="Proteomes" id="UP001218218">
    <property type="component" value="Unassembled WGS sequence"/>
</dbReference>
<gene>
    <name evidence="2" type="ORF">DFH08DRAFT_61017</name>
</gene>
<sequence length="420" mass="47444">MPKQLNWLSLPVEIWLQILGLKIPLRDLAELCLTCYHFLSIARPVLYRHVTLTAEKDSHPNRAVTNTFALLSRDVDLALRVREMTLDSHSRSEFYFQNPGLVDVPSLRNLRQLKRLTIIGDISRHATRTAMASFIEILHDLELDELRFPSPGRDFRPFILPLTTPQLSQLANPKHITFHGGAVDNEQRLVPRFHTIFTAAGPTLTSLSLTGGCLHLNVFFALHFPHLRSLAIINTFDIQLSCPPGFNAFLSAHHETIEDLHLGYTERHNLATAGVLSPAAILFDAASELHPQFLPNLRVFRGHCQNLEMMARARMRCLANLRELTLGSALQDPDLTVADIRRMLDALETAGRLDALKTLDCDLFQWDESEHDIVPTFVSRLGALCGPNLEVWRTLLPFAGSWSLDHFTAFPRLRNITRGT</sequence>
<dbReference type="InterPro" id="IPR001810">
    <property type="entry name" value="F-box_dom"/>
</dbReference>
<protein>
    <recommendedName>
        <fullName evidence="1">F-box domain-containing protein</fullName>
    </recommendedName>
</protein>
<reference evidence="2" key="1">
    <citation type="submission" date="2023-03" db="EMBL/GenBank/DDBJ databases">
        <title>Massive genome expansion in bonnet fungi (Mycena s.s.) driven by repeated elements and novel gene families across ecological guilds.</title>
        <authorList>
            <consortium name="Lawrence Berkeley National Laboratory"/>
            <person name="Harder C.B."/>
            <person name="Miyauchi S."/>
            <person name="Viragh M."/>
            <person name="Kuo A."/>
            <person name="Thoen E."/>
            <person name="Andreopoulos B."/>
            <person name="Lu D."/>
            <person name="Skrede I."/>
            <person name="Drula E."/>
            <person name="Henrissat B."/>
            <person name="Morin E."/>
            <person name="Kohler A."/>
            <person name="Barry K."/>
            <person name="LaButti K."/>
            <person name="Morin E."/>
            <person name="Salamov A."/>
            <person name="Lipzen A."/>
            <person name="Mereny Z."/>
            <person name="Hegedus B."/>
            <person name="Baldrian P."/>
            <person name="Stursova M."/>
            <person name="Weitz H."/>
            <person name="Taylor A."/>
            <person name="Grigoriev I.V."/>
            <person name="Nagy L.G."/>
            <person name="Martin F."/>
            <person name="Kauserud H."/>
        </authorList>
    </citation>
    <scope>NUCLEOTIDE SEQUENCE</scope>
    <source>
        <strain evidence="2">CBHHK002</strain>
    </source>
</reference>
<dbReference type="Pfam" id="PF12937">
    <property type="entry name" value="F-box-like"/>
    <property type="match status" value="1"/>
</dbReference>
<evidence type="ECO:0000259" key="1">
    <source>
        <dbReference type="Pfam" id="PF12937"/>
    </source>
</evidence>
<evidence type="ECO:0000313" key="2">
    <source>
        <dbReference type="EMBL" id="KAJ7353177.1"/>
    </source>
</evidence>
<evidence type="ECO:0000313" key="3">
    <source>
        <dbReference type="Proteomes" id="UP001218218"/>
    </source>
</evidence>
<organism evidence="2 3">
    <name type="scientific">Mycena albidolilacea</name>
    <dbReference type="NCBI Taxonomy" id="1033008"/>
    <lineage>
        <taxon>Eukaryota</taxon>
        <taxon>Fungi</taxon>
        <taxon>Dikarya</taxon>
        <taxon>Basidiomycota</taxon>
        <taxon>Agaricomycotina</taxon>
        <taxon>Agaricomycetes</taxon>
        <taxon>Agaricomycetidae</taxon>
        <taxon>Agaricales</taxon>
        <taxon>Marasmiineae</taxon>
        <taxon>Mycenaceae</taxon>
        <taxon>Mycena</taxon>
    </lineage>
</organism>
<proteinExistence type="predicted"/>
<name>A0AAD7AA43_9AGAR</name>
<keyword evidence="3" id="KW-1185">Reference proteome</keyword>
<dbReference type="EMBL" id="JARIHO010000011">
    <property type="protein sequence ID" value="KAJ7353177.1"/>
    <property type="molecule type" value="Genomic_DNA"/>
</dbReference>
<dbReference type="AlphaFoldDB" id="A0AAD7AA43"/>
<comment type="caution">
    <text evidence="2">The sequence shown here is derived from an EMBL/GenBank/DDBJ whole genome shotgun (WGS) entry which is preliminary data.</text>
</comment>
<feature type="domain" description="F-box" evidence="1">
    <location>
        <begin position="7"/>
        <end position="52"/>
    </location>
</feature>